<evidence type="ECO:0000256" key="1">
    <source>
        <dbReference type="SAM" id="Phobius"/>
    </source>
</evidence>
<accession>A0A060T4R0</accession>
<reference evidence="2" key="2">
    <citation type="submission" date="2014-06" db="EMBL/GenBank/DDBJ databases">
        <title>The complete genome of Blastobotrys (Arxula) adeninivorans LS3 - a yeast of biotechnological interest.</title>
        <authorList>
            <person name="Kunze G."/>
            <person name="Gaillardin C."/>
            <person name="Czernicka M."/>
            <person name="Durrens P."/>
            <person name="Martin T."/>
            <person name="Boer E."/>
            <person name="Gabaldon T."/>
            <person name="Cruz J."/>
            <person name="Talla E."/>
            <person name="Marck C."/>
            <person name="Goffeau A."/>
            <person name="Barbe V."/>
            <person name="Baret P."/>
            <person name="Baronian K."/>
            <person name="Beier S."/>
            <person name="Bleykasten C."/>
            <person name="Bode R."/>
            <person name="Casaregola S."/>
            <person name="Despons L."/>
            <person name="Fairhead C."/>
            <person name="Giersberg M."/>
            <person name="Gierski P."/>
            <person name="Hahnel U."/>
            <person name="Hartmann A."/>
            <person name="Jankowska D."/>
            <person name="Jubin C."/>
            <person name="Jung P."/>
            <person name="Lafontaine I."/>
            <person name="Leh-Louis V."/>
            <person name="Lemaire M."/>
            <person name="Marcet-Houben M."/>
            <person name="Mascher M."/>
            <person name="Morel G."/>
            <person name="Richard G.-F."/>
            <person name="Riechen J."/>
            <person name="Sacerdot C."/>
            <person name="Sarkar A."/>
            <person name="Savel G."/>
            <person name="Schacherer J."/>
            <person name="Sherman D."/>
            <person name="Straub M.-L."/>
            <person name="Stein N."/>
            <person name="Thierry A."/>
            <person name="Trautwein-Schult A."/>
            <person name="Westhof E."/>
            <person name="Worch S."/>
            <person name="Dujon B."/>
            <person name="Souciet J.-L."/>
            <person name="Wincker P."/>
            <person name="Scholz U."/>
            <person name="Neuveglise N."/>
        </authorList>
    </citation>
    <scope>NUCLEOTIDE SEQUENCE</scope>
    <source>
        <strain evidence="2">LS3</strain>
    </source>
</reference>
<feature type="transmembrane region" description="Helical" evidence="1">
    <location>
        <begin position="40"/>
        <end position="59"/>
    </location>
</feature>
<keyword evidence="1" id="KW-0812">Transmembrane</keyword>
<keyword evidence="1" id="KW-0472">Membrane</keyword>
<organism evidence="2">
    <name type="scientific">Blastobotrys adeninivorans</name>
    <name type="common">Yeast</name>
    <name type="synonym">Arxula adeninivorans</name>
    <dbReference type="NCBI Taxonomy" id="409370"/>
    <lineage>
        <taxon>Eukaryota</taxon>
        <taxon>Fungi</taxon>
        <taxon>Dikarya</taxon>
        <taxon>Ascomycota</taxon>
        <taxon>Saccharomycotina</taxon>
        <taxon>Dipodascomycetes</taxon>
        <taxon>Dipodascales</taxon>
        <taxon>Trichomonascaceae</taxon>
        <taxon>Blastobotrys</taxon>
    </lineage>
</organism>
<evidence type="ECO:0000313" key="2">
    <source>
        <dbReference type="EMBL" id="CDP35774.1"/>
    </source>
</evidence>
<dbReference type="AlphaFoldDB" id="A0A060T4R0"/>
<name>A0A060T4R0_BLAAD</name>
<sequence length="244" mass="27678">MAKEPFTVCLTTFALIFFVDIIRSNTFYWIWSIYTFPFRFLLYLVIPVTMSVLGGLKFLPQIYKPTPWLLVYTTTALLINTAICAILVRVPLILVSRTTLSDAQAVKQYRQAVGDYALPCLEYTRQMLANSLEYGLGPAPKFVEWLLSESMLEAVVNCCETASVWERSDRDLDQVALKSATTFPGSARCCSPYYSPRIMRETQLPIPIAFTASRDIKETSTPALKEEMFSFPKSRKRMAKVASL</sequence>
<gene>
    <name evidence="2" type="ORF">GNLVRS02_ARAD1C43120g</name>
</gene>
<feature type="transmembrane region" description="Helical" evidence="1">
    <location>
        <begin position="71"/>
        <end position="94"/>
    </location>
</feature>
<dbReference type="EMBL" id="HG937693">
    <property type="protein sequence ID" value="CDP35774.1"/>
    <property type="molecule type" value="Genomic_DNA"/>
</dbReference>
<proteinExistence type="predicted"/>
<protein>
    <submittedName>
        <fullName evidence="2">ARAD1C43120p</fullName>
    </submittedName>
</protein>
<reference evidence="2" key="1">
    <citation type="submission" date="2014-02" db="EMBL/GenBank/DDBJ databases">
        <authorList>
            <person name="Genoscope - CEA"/>
        </authorList>
    </citation>
    <scope>NUCLEOTIDE SEQUENCE</scope>
    <source>
        <strain evidence="2">LS3</strain>
    </source>
</reference>
<keyword evidence="1" id="KW-1133">Transmembrane helix</keyword>